<organism evidence="2 5">
    <name type="scientific">Adineta steineri</name>
    <dbReference type="NCBI Taxonomy" id="433720"/>
    <lineage>
        <taxon>Eukaryota</taxon>
        <taxon>Metazoa</taxon>
        <taxon>Spiralia</taxon>
        <taxon>Gnathifera</taxon>
        <taxon>Rotifera</taxon>
        <taxon>Eurotatoria</taxon>
        <taxon>Bdelloidea</taxon>
        <taxon>Adinetida</taxon>
        <taxon>Adinetidae</taxon>
        <taxon>Adineta</taxon>
    </lineage>
</organism>
<evidence type="ECO:0000313" key="5">
    <source>
        <dbReference type="Proteomes" id="UP000663845"/>
    </source>
</evidence>
<dbReference type="EMBL" id="CAJOAZ010000153">
    <property type="protein sequence ID" value="CAF3555330.1"/>
    <property type="molecule type" value="Genomic_DNA"/>
</dbReference>
<feature type="compositionally biased region" description="Polar residues" evidence="1">
    <location>
        <begin position="38"/>
        <end position="54"/>
    </location>
</feature>
<proteinExistence type="predicted"/>
<dbReference type="EMBL" id="CAJNOG010001072">
    <property type="protein sequence ID" value="CAF1405385.1"/>
    <property type="molecule type" value="Genomic_DNA"/>
</dbReference>
<dbReference type="Proteomes" id="UP000663845">
    <property type="component" value="Unassembled WGS sequence"/>
</dbReference>
<dbReference type="EMBL" id="CAJOAY010000521">
    <property type="protein sequence ID" value="CAF3683741.1"/>
    <property type="molecule type" value="Genomic_DNA"/>
</dbReference>
<feature type="compositionally biased region" description="Polar residues" evidence="1">
    <location>
        <begin position="16"/>
        <end position="25"/>
    </location>
</feature>
<feature type="compositionally biased region" description="Basic and acidic residues" evidence="1">
    <location>
        <begin position="370"/>
        <end position="390"/>
    </location>
</feature>
<evidence type="ECO:0000313" key="4">
    <source>
        <dbReference type="EMBL" id="CAF3683741.1"/>
    </source>
</evidence>
<feature type="region of interest" description="Disordered" evidence="1">
    <location>
        <begin position="349"/>
        <end position="419"/>
    </location>
</feature>
<name>A0A815L5L2_9BILA</name>
<dbReference type="Proteomes" id="UP000663881">
    <property type="component" value="Unassembled WGS sequence"/>
</dbReference>
<gene>
    <name evidence="2" type="ORF">JYZ213_LOCUS38026</name>
    <name evidence="4" type="ORF">OKA104_LOCUS11311</name>
    <name evidence="3" type="ORF">OXD698_LOCUS4138</name>
</gene>
<sequence length="522" mass="60860">MTFTSNETSETKNDEVNSSSSSDCTHSMEHEEIEHINKSSSTKANEEQQFSSSNEYDDELTSLKEKPVSIVFNKINNENLDNKRRNLLKSRSVSFAPTVEEYEIPARSSVSSDCSSDYIDALVDSYKLQTSINLFPLYEEKKYVPKTTRSRLNPNWREHRIRHLMNKLEELSLWDREEELKVSQAQFLREQKLEQIQDRQRNNNLCLRLMRQRHESEMESAVLLDQAANNINNEHINATIAQTMKLTSKSNVFNNDLSIPSYNLKRRFHQDQEKLSNLKTPIGRYRQFETNMNDKLEKINEKIQPDREIMRAYNPYYTSIPKTVVPLFSETYASLLSIPDIYSSNRYNQRHYSSSPNLCQSPQHASSPDYETRARSYSNRDVRVPLKEESGESDDDNNNNNNNNHDNSDDDDYHNYSRINYDAPKRSTSLISTTASSLYDCSLIHSRQPISNNIRQRSLNDDLNTLTYYSDEINKKKLQNIPEISTKKRVAFNKHDDDEDNFNYNKSSKTMYQPAIISLSSL</sequence>
<evidence type="ECO:0000313" key="2">
    <source>
        <dbReference type="EMBL" id="CAF1405385.1"/>
    </source>
</evidence>
<reference evidence="2" key="1">
    <citation type="submission" date="2021-02" db="EMBL/GenBank/DDBJ databases">
        <authorList>
            <person name="Nowell W R."/>
        </authorList>
    </citation>
    <scope>NUCLEOTIDE SEQUENCE</scope>
</reference>
<comment type="caution">
    <text evidence="2">The sequence shown here is derived from an EMBL/GenBank/DDBJ whole genome shotgun (WGS) entry which is preliminary data.</text>
</comment>
<protein>
    <submittedName>
        <fullName evidence="2">Uncharacterized protein</fullName>
    </submittedName>
</protein>
<feature type="region of interest" description="Disordered" evidence="1">
    <location>
        <begin position="1"/>
        <end position="59"/>
    </location>
</feature>
<feature type="compositionally biased region" description="Basic and acidic residues" evidence="1">
    <location>
        <begin position="26"/>
        <end position="37"/>
    </location>
</feature>
<feature type="compositionally biased region" description="Polar residues" evidence="1">
    <location>
        <begin position="349"/>
        <end position="366"/>
    </location>
</feature>
<accession>A0A815L5L2</accession>
<dbReference type="Proteomes" id="UP000663844">
    <property type="component" value="Unassembled WGS sequence"/>
</dbReference>
<dbReference type="AlphaFoldDB" id="A0A815L5L2"/>
<evidence type="ECO:0000256" key="1">
    <source>
        <dbReference type="SAM" id="MobiDB-lite"/>
    </source>
</evidence>
<evidence type="ECO:0000313" key="3">
    <source>
        <dbReference type="EMBL" id="CAF3555330.1"/>
    </source>
</evidence>